<feature type="compositionally biased region" description="Polar residues" evidence="9">
    <location>
        <begin position="387"/>
        <end position="398"/>
    </location>
</feature>
<comment type="subcellular location">
    <subcellularLocation>
        <location evidence="1">Nucleus</location>
    </subcellularLocation>
</comment>
<keyword evidence="3 8" id="KW-0863">Zinc-finger</keyword>
<dbReference type="GO" id="GO:0000122">
    <property type="term" value="P:negative regulation of transcription by RNA polymerase II"/>
    <property type="evidence" value="ECO:0007669"/>
    <property type="project" value="TreeGrafter"/>
</dbReference>
<dbReference type="PROSITE" id="PS50114">
    <property type="entry name" value="GATA_ZN_FINGER_2"/>
    <property type="match status" value="1"/>
</dbReference>
<protein>
    <recommendedName>
        <fullName evidence="10">GATA-type domain-containing protein</fullName>
    </recommendedName>
</protein>
<feature type="region of interest" description="Disordered" evidence="9">
    <location>
        <begin position="183"/>
        <end position="217"/>
    </location>
</feature>
<dbReference type="Pfam" id="PF00320">
    <property type="entry name" value="GATA"/>
    <property type="match status" value="1"/>
</dbReference>
<dbReference type="SUPFAM" id="SSF57716">
    <property type="entry name" value="Glucocorticoid receptor-like (DNA-binding domain)"/>
    <property type="match status" value="1"/>
</dbReference>
<proteinExistence type="predicted"/>
<dbReference type="GO" id="GO:0000978">
    <property type="term" value="F:RNA polymerase II cis-regulatory region sequence-specific DNA binding"/>
    <property type="evidence" value="ECO:0007669"/>
    <property type="project" value="TreeGrafter"/>
</dbReference>
<evidence type="ECO:0000256" key="9">
    <source>
        <dbReference type="SAM" id="MobiDB-lite"/>
    </source>
</evidence>
<evidence type="ECO:0000256" key="7">
    <source>
        <dbReference type="ARBA" id="ARBA00023242"/>
    </source>
</evidence>
<dbReference type="PANTHER" id="PTHR10071">
    <property type="entry name" value="TRANSCRIPTION FACTOR GATA FAMILY MEMBER"/>
    <property type="match status" value="1"/>
</dbReference>
<keyword evidence="12" id="KW-1185">Reference proteome</keyword>
<evidence type="ECO:0000256" key="3">
    <source>
        <dbReference type="ARBA" id="ARBA00022771"/>
    </source>
</evidence>
<dbReference type="CDD" id="cd00202">
    <property type="entry name" value="ZnF_GATA"/>
    <property type="match status" value="1"/>
</dbReference>
<dbReference type="InterPro" id="IPR013088">
    <property type="entry name" value="Znf_NHR/GATA"/>
</dbReference>
<evidence type="ECO:0000259" key="10">
    <source>
        <dbReference type="PROSITE" id="PS50114"/>
    </source>
</evidence>
<evidence type="ECO:0000313" key="12">
    <source>
        <dbReference type="Proteomes" id="UP001328107"/>
    </source>
</evidence>
<dbReference type="Gene3D" id="3.30.50.10">
    <property type="entry name" value="Erythroid Transcription Factor GATA-1, subunit A"/>
    <property type="match status" value="1"/>
</dbReference>
<keyword evidence="2" id="KW-0479">Metal-binding</keyword>
<feature type="compositionally biased region" description="Pro residues" evidence="9">
    <location>
        <begin position="271"/>
        <end position="280"/>
    </location>
</feature>
<evidence type="ECO:0000256" key="2">
    <source>
        <dbReference type="ARBA" id="ARBA00022723"/>
    </source>
</evidence>
<dbReference type="GO" id="GO:0045165">
    <property type="term" value="P:cell fate commitment"/>
    <property type="evidence" value="ECO:0007669"/>
    <property type="project" value="TreeGrafter"/>
</dbReference>
<feature type="compositionally biased region" description="Polar residues" evidence="9">
    <location>
        <begin position="42"/>
        <end position="53"/>
    </location>
</feature>
<feature type="compositionally biased region" description="Low complexity" evidence="9">
    <location>
        <begin position="194"/>
        <end position="211"/>
    </location>
</feature>
<feature type="region of interest" description="Disordered" evidence="9">
    <location>
        <begin position="269"/>
        <end position="290"/>
    </location>
</feature>
<feature type="region of interest" description="Disordered" evidence="9">
    <location>
        <begin position="96"/>
        <end position="116"/>
    </location>
</feature>
<evidence type="ECO:0000256" key="5">
    <source>
        <dbReference type="ARBA" id="ARBA00023015"/>
    </source>
</evidence>
<accession>A0AAN5CRM2</accession>
<keyword evidence="4" id="KW-0862">Zinc</keyword>
<evidence type="ECO:0000256" key="4">
    <source>
        <dbReference type="ARBA" id="ARBA00022833"/>
    </source>
</evidence>
<dbReference type="PRINTS" id="PR00619">
    <property type="entry name" value="GATAZNFINGER"/>
</dbReference>
<dbReference type="EMBL" id="BTRK01000004">
    <property type="protein sequence ID" value="GMR49089.1"/>
    <property type="molecule type" value="Genomic_DNA"/>
</dbReference>
<name>A0AAN5CRM2_9BILA</name>
<evidence type="ECO:0000256" key="1">
    <source>
        <dbReference type="ARBA" id="ARBA00004123"/>
    </source>
</evidence>
<keyword evidence="5" id="KW-0805">Transcription regulation</keyword>
<dbReference type="Proteomes" id="UP001328107">
    <property type="component" value="Unassembled WGS sequence"/>
</dbReference>
<gene>
    <name evidence="11" type="ORF">PMAYCL1PPCAC_19284</name>
</gene>
<dbReference type="PROSITE" id="PS00344">
    <property type="entry name" value="GATA_ZN_FINGER_1"/>
    <property type="match status" value="1"/>
</dbReference>
<comment type="caution">
    <text evidence="11">The sequence shown here is derived from an EMBL/GenBank/DDBJ whole genome shotgun (WGS) entry which is preliminary data.</text>
</comment>
<feature type="non-terminal residue" evidence="11">
    <location>
        <position position="1"/>
    </location>
</feature>
<organism evidence="11 12">
    <name type="scientific">Pristionchus mayeri</name>
    <dbReference type="NCBI Taxonomy" id="1317129"/>
    <lineage>
        <taxon>Eukaryota</taxon>
        <taxon>Metazoa</taxon>
        <taxon>Ecdysozoa</taxon>
        <taxon>Nematoda</taxon>
        <taxon>Chromadorea</taxon>
        <taxon>Rhabditida</taxon>
        <taxon>Rhabditina</taxon>
        <taxon>Diplogasteromorpha</taxon>
        <taxon>Diplogasteroidea</taxon>
        <taxon>Neodiplogasteridae</taxon>
        <taxon>Pristionchus</taxon>
    </lineage>
</organism>
<reference evidence="12" key="1">
    <citation type="submission" date="2022-10" db="EMBL/GenBank/DDBJ databases">
        <title>Genome assembly of Pristionchus species.</title>
        <authorList>
            <person name="Yoshida K."/>
            <person name="Sommer R.J."/>
        </authorList>
    </citation>
    <scope>NUCLEOTIDE SEQUENCE [LARGE SCALE GENOMIC DNA]</scope>
    <source>
        <strain evidence="12">RS5460</strain>
    </source>
</reference>
<evidence type="ECO:0000256" key="6">
    <source>
        <dbReference type="ARBA" id="ARBA00023163"/>
    </source>
</evidence>
<dbReference type="GO" id="GO:0008270">
    <property type="term" value="F:zinc ion binding"/>
    <property type="evidence" value="ECO:0007669"/>
    <property type="project" value="UniProtKB-KW"/>
</dbReference>
<sequence length="498" mass="52762">RLQAILASSCDGESAAKYDSPPDNQENRLLAMTMVASPLKPSDTTSDTQTSMAMKQEPPASPTPSASVAELLLQQQLQSPCSNGLQSAAVDASAAASSTTTLTPTPEPPHGNQNSCSGCRELRLEMHREMSEMRGKIDRLNEAVIKLMGASAASYEPTAKRPAAPRTSSQHLAAVLAVKPEPFENGDMKPSFLPSSFTPPGQQQSPPQLQGSKKRKAPKELIHRMAETFPFLGSNGSSLAEALRAAAAAGNNGMPTLTAAVAAATAASQSPSPPVVPSCTPPNNNREGTPTGATATVTIAEGGPSADLENLMKGMSGGESPVFPRLTMDSIAQQQQQMMAMFGLSMQNQLGGGSPANLSAASTPRPENGNGSDESMDQSTREESEDSSMSRCSNCQTTKTTAWRRDLNGRLVCNACGLYYRLHRTNRPVHMRKDHIQQRFRRRVKDEEAPSNQAALTQLNQLMAAAAAGVSTGGFPFLEQMQQQLQLQTSQAAAAPML</sequence>
<feature type="region of interest" description="Disordered" evidence="9">
    <location>
        <begin position="36"/>
        <end position="67"/>
    </location>
</feature>
<dbReference type="InterPro" id="IPR039355">
    <property type="entry name" value="Transcription_factor_GATA"/>
</dbReference>
<keyword evidence="7" id="KW-0539">Nucleus</keyword>
<feature type="region of interest" description="Disordered" evidence="9">
    <location>
        <begin position="350"/>
        <end position="398"/>
    </location>
</feature>
<dbReference type="SMART" id="SM00401">
    <property type="entry name" value="ZnF_GATA"/>
    <property type="match status" value="1"/>
</dbReference>
<evidence type="ECO:0000256" key="8">
    <source>
        <dbReference type="PROSITE-ProRule" id="PRU00094"/>
    </source>
</evidence>
<dbReference type="AlphaFoldDB" id="A0AAN5CRM2"/>
<dbReference type="InterPro" id="IPR000679">
    <property type="entry name" value="Znf_GATA"/>
</dbReference>
<dbReference type="GO" id="GO:0045944">
    <property type="term" value="P:positive regulation of transcription by RNA polymerase II"/>
    <property type="evidence" value="ECO:0007669"/>
    <property type="project" value="TreeGrafter"/>
</dbReference>
<feature type="domain" description="GATA-type" evidence="10">
    <location>
        <begin position="386"/>
        <end position="439"/>
    </location>
</feature>
<keyword evidence="6" id="KW-0804">Transcription</keyword>
<dbReference type="GO" id="GO:0005634">
    <property type="term" value="C:nucleus"/>
    <property type="evidence" value="ECO:0007669"/>
    <property type="project" value="UniProtKB-SubCell"/>
</dbReference>
<evidence type="ECO:0000313" key="11">
    <source>
        <dbReference type="EMBL" id="GMR49089.1"/>
    </source>
</evidence>
<dbReference type="GO" id="GO:0000981">
    <property type="term" value="F:DNA-binding transcription factor activity, RNA polymerase II-specific"/>
    <property type="evidence" value="ECO:0007669"/>
    <property type="project" value="TreeGrafter"/>
</dbReference>
<dbReference type="PANTHER" id="PTHR10071:SF281">
    <property type="entry name" value="BOX A-BINDING FACTOR-RELATED"/>
    <property type="match status" value="1"/>
</dbReference>